<dbReference type="SUPFAM" id="SSF52821">
    <property type="entry name" value="Rhodanese/Cell cycle control phosphatase"/>
    <property type="match status" value="1"/>
</dbReference>
<dbReference type="EMBL" id="JAUSTO010000007">
    <property type="protein sequence ID" value="MDQ0152730.1"/>
    <property type="molecule type" value="Genomic_DNA"/>
</dbReference>
<dbReference type="Pfam" id="PF00581">
    <property type="entry name" value="Rhodanese"/>
    <property type="match status" value="1"/>
</dbReference>
<dbReference type="Proteomes" id="UP001241537">
    <property type="component" value="Unassembled WGS sequence"/>
</dbReference>
<dbReference type="SMART" id="SM00450">
    <property type="entry name" value="RHOD"/>
    <property type="match status" value="1"/>
</dbReference>
<protein>
    <submittedName>
        <fullName evidence="2">Rhodanese-related sulfurtransferase</fullName>
    </submittedName>
</protein>
<dbReference type="CDD" id="cd00158">
    <property type="entry name" value="RHOD"/>
    <property type="match status" value="1"/>
</dbReference>
<dbReference type="InterPro" id="IPR050229">
    <property type="entry name" value="GlpE_sulfurtransferase"/>
</dbReference>
<proteinExistence type="predicted"/>
<dbReference type="AlphaFoldDB" id="A0AAE3VAQ2"/>
<organism evidence="2 3">
    <name type="scientific">Moryella indoligenes</name>
    <dbReference type="NCBI Taxonomy" id="371674"/>
    <lineage>
        <taxon>Bacteria</taxon>
        <taxon>Bacillati</taxon>
        <taxon>Bacillota</taxon>
        <taxon>Clostridia</taxon>
        <taxon>Lachnospirales</taxon>
        <taxon>Lachnospiraceae</taxon>
        <taxon>Moryella</taxon>
    </lineage>
</organism>
<dbReference type="InterPro" id="IPR001763">
    <property type="entry name" value="Rhodanese-like_dom"/>
</dbReference>
<gene>
    <name evidence="2" type="ORF">J2S20_001424</name>
</gene>
<dbReference type="PROSITE" id="PS51257">
    <property type="entry name" value="PROKAR_LIPOPROTEIN"/>
    <property type="match status" value="1"/>
</dbReference>
<dbReference type="PANTHER" id="PTHR43031">
    <property type="entry name" value="FAD-DEPENDENT OXIDOREDUCTASE"/>
    <property type="match status" value="1"/>
</dbReference>
<feature type="domain" description="Rhodanese" evidence="1">
    <location>
        <begin position="52"/>
        <end position="138"/>
    </location>
</feature>
<dbReference type="PROSITE" id="PS50206">
    <property type="entry name" value="RHODANESE_3"/>
    <property type="match status" value="1"/>
</dbReference>
<accession>A0AAE3VAQ2</accession>
<evidence type="ECO:0000313" key="3">
    <source>
        <dbReference type="Proteomes" id="UP001241537"/>
    </source>
</evidence>
<dbReference type="Gene3D" id="3.40.250.10">
    <property type="entry name" value="Rhodanese-like domain"/>
    <property type="match status" value="1"/>
</dbReference>
<dbReference type="RefSeq" id="WP_307254552.1">
    <property type="nucleotide sequence ID" value="NZ_JAUSTO010000007.1"/>
</dbReference>
<name>A0AAE3VAQ2_9FIRM</name>
<keyword evidence="3" id="KW-1185">Reference proteome</keyword>
<sequence length="139" mass="15699">MRNIWTGVLLLSALLCVWFSGCGHRKGETKEAEGEMGYTKISQKEAKELMDSGEEIVILDVRTEEEYAMGHIPRAICISHESIDESVEQKLPDKEMKILVYCRSGHRSAIAAEKLAELGYRKVLDFGGIMSWSYEVVKD</sequence>
<evidence type="ECO:0000259" key="1">
    <source>
        <dbReference type="PROSITE" id="PS50206"/>
    </source>
</evidence>
<dbReference type="InterPro" id="IPR036873">
    <property type="entry name" value="Rhodanese-like_dom_sf"/>
</dbReference>
<dbReference type="PANTHER" id="PTHR43031:SF1">
    <property type="entry name" value="PYRIDINE NUCLEOTIDE-DISULPHIDE OXIDOREDUCTASE"/>
    <property type="match status" value="1"/>
</dbReference>
<comment type="caution">
    <text evidence="2">The sequence shown here is derived from an EMBL/GenBank/DDBJ whole genome shotgun (WGS) entry which is preliminary data.</text>
</comment>
<reference evidence="2" key="1">
    <citation type="submission" date="2023-07" db="EMBL/GenBank/DDBJ databases">
        <title>Genomic Encyclopedia of Type Strains, Phase IV (KMG-IV): sequencing the most valuable type-strain genomes for metagenomic binning, comparative biology and taxonomic classification.</title>
        <authorList>
            <person name="Goeker M."/>
        </authorList>
    </citation>
    <scope>NUCLEOTIDE SEQUENCE</scope>
    <source>
        <strain evidence="2">DSM 19659</strain>
    </source>
</reference>
<evidence type="ECO:0000313" key="2">
    <source>
        <dbReference type="EMBL" id="MDQ0152730.1"/>
    </source>
</evidence>